<protein>
    <submittedName>
        <fullName evidence="2">Glycoside hydrolase family 35 protein</fullName>
    </submittedName>
</protein>
<reference evidence="2 3" key="1">
    <citation type="journal article" date="2016" name="Nat. Commun.">
        <title>Ectomycorrhizal ecology is imprinted in the genome of the dominant symbiotic fungus Cenococcum geophilum.</title>
        <authorList>
            <consortium name="DOE Joint Genome Institute"/>
            <person name="Peter M."/>
            <person name="Kohler A."/>
            <person name="Ohm R.A."/>
            <person name="Kuo A."/>
            <person name="Krutzmann J."/>
            <person name="Morin E."/>
            <person name="Arend M."/>
            <person name="Barry K.W."/>
            <person name="Binder M."/>
            <person name="Choi C."/>
            <person name="Clum A."/>
            <person name="Copeland A."/>
            <person name="Grisel N."/>
            <person name="Haridas S."/>
            <person name="Kipfer T."/>
            <person name="LaButti K."/>
            <person name="Lindquist E."/>
            <person name="Lipzen A."/>
            <person name="Maire R."/>
            <person name="Meier B."/>
            <person name="Mihaltcheva S."/>
            <person name="Molinier V."/>
            <person name="Murat C."/>
            <person name="Poggeler S."/>
            <person name="Quandt C.A."/>
            <person name="Sperisen C."/>
            <person name="Tritt A."/>
            <person name="Tisserant E."/>
            <person name="Crous P.W."/>
            <person name="Henrissat B."/>
            <person name="Nehls U."/>
            <person name="Egli S."/>
            <person name="Spatafora J.W."/>
            <person name="Grigoriev I.V."/>
            <person name="Martin F.M."/>
        </authorList>
    </citation>
    <scope>NUCLEOTIDE SEQUENCE [LARGE SCALE GENOMIC DNA]</scope>
    <source>
        <strain evidence="2 3">CBS 459.81</strain>
    </source>
</reference>
<dbReference type="InterPro" id="IPR017853">
    <property type="entry name" value="GH"/>
</dbReference>
<name>A0A8E2E3B8_9PEZI</name>
<sequence length="116" mass="12723">MAEYEPGYFQPWSGYFYDSSLARHDPSSADMYYKTVIGQGVTLLKLYVIFGGTNWGQSAAPVVLRNRDTKAGFNLAECATSSSLAIASFSITVNTTSGPVAIPNIQLWPPEQFRCN</sequence>
<gene>
    <name evidence="2" type="ORF">K432DRAFT_396348</name>
</gene>
<dbReference type="AlphaFoldDB" id="A0A8E2E3B8"/>
<proteinExistence type="predicted"/>
<keyword evidence="2" id="KW-0378">Hydrolase</keyword>
<dbReference type="OrthoDB" id="1657402at2759"/>
<dbReference type="Gene3D" id="3.20.20.80">
    <property type="entry name" value="Glycosidases"/>
    <property type="match status" value="1"/>
</dbReference>
<keyword evidence="3" id="KW-1185">Reference proteome</keyword>
<dbReference type="EMBL" id="KV745201">
    <property type="protein sequence ID" value="OCK76542.1"/>
    <property type="molecule type" value="Genomic_DNA"/>
</dbReference>
<dbReference type="Pfam" id="PF10435">
    <property type="entry name" value="BetaGal_dom2"/>
    <property type="match status" value="1"/>
</dbReference>
<dbReference type="GO" id="GO:0016787">
    <property type="term" value="F:hydrolase activity"/>
    <property type="evidence" value="ECO:0007669"/>
    <property type="project" value="UniProtKB-KW"/>
</dbReference>
<evidence type="ECO:0000259" key="1">
    <source>
        <dbReference type="Pfam" id="PF10435"/>
    </source>
</evidence>
<accession>A0A8E2E3B8</accession>
<dbReference type="InterPro" id="IPR018954">
    <property type="entry name" value="Betagal_dom2"/>
</dbReference>
<feature type="domain" description="Beta-galactosidase" evidence="1">
    <location>
        <begin position="62"/>
        <end position="105"/>
    </location>
</feature>
<dbReference type="SUPFAM" id="SSF51445">
    <property type="entry name" value="(Trans)glycosidases"/>
    <property type="match status" value="1"/>
</dbReference>
<evidence type="ECO:0000313" key="3">
    <source>
        <dbReference type="Proteomes" id="UP000250266"/>
    </source>
</evidence>
<evidence type="ECO:0000313" key="2">
    <source>
        <dbReference type="EMBL" id="OCK76542.1"/>
    </source>
</evidence>
<dbReference type="Proteomes" id="UP000250266">
    <property type="component" value="Unassembled WGS sequence"/>
</dbReference>
<organism evidence="2 3">
    <name type="scientific">Lepidopterella palustris CBS 459.81</name>
    <dbReference type="NCBI Taxonomy" id="1314670"/>
    <lineage>
        <taxon>Eukaryota</taxon>
        <taxon>Fungi</taxon>
        <taxon>Dikarya</taxon>
        <taxon>Ascomycota</taxon>
        <taxon>Pezizomycotina</taxon>
        <taxon>Dothideomycetes</taxon>
        <taxon>Pleosporomycetidae</taxon>
        <taxon>Mytilinidiales</taxon>
        <taxon>Argynnaceae</taxon>
        <taxon>Lepidopterella</taxon>
    </lineage>
</organism>